<evidence type="ECO:0000256" key="4">
    <source>
        <dbReference type="ARBA" id="ARBA00023012"/>
    </source>
</evidence>
<dbReference type="Proteomes" id="UP000076927">
    <property type="component" value="Chromosome"/>
</dbReference>
<evidence type="ECO:0000259" key="9">
    <source>
        <dbReference type="PROSITE" id="PS01124"/>
    </source>
</evidence>
<dbReference type="GO" id="GO:0005737">
    <property type="term" value="C:cytoplasm"/>
    <property type="evidence" value="ECO:0007669"/>
    <property type="project" value="UniProtKB-SubCell"/>
</dbReference>
<dbReference type="PATRIC" id="fig|1178515.4.peg.2714"/>
<dbReference type="SUPFAM" id="SSF52172">
    <property type="entry name" value="CheY-like"/>
    <property type="match status" value="1"/>
</dbReference>
<dbReference type="PROSITE" id="PS00041">
    <property type="entry name" value="HTH_ARAC_FAMILY_1"/>
    <property type="match status" value="1"/>
</dbReference>
<proteinExistence type="predicted"/>
<dbReference type="Pfam" id="PF12833">
    <property type="entry name" value="HTH_18"/>
    <property type="match status" value="1"/>
</dbReference>
<dbReference type="InterPro" id="IPR020449">
    <property type="entry name" value="Tscrpt_reg_AraC-type_HTH"/>
</dbReference>
<evidence type="ECO:0000313" key="11">
    <source>
        <dbReference type="EMBL" id="ANE47113.1"/>
    </source>
</evidence>
<feature type="domain" description="HTH araC/xylS-type" evidence="9">
    <location>
        <begin position="439"/>
        <end position="537"/>
    </location>
</feature>
<dbReference type="KEGG" id="pswu:SY83_13535"/>
<dbReference type="OrthoDB" id="9794370at2"/>
<evidence type="ECO:0000259" key="10">
    <source>
        <dbReference type="PROSITE" id="PS50110"/>
    </source>
</evidence>
<keyword evidence="3 8" id="KW-0597">Phosphoprotein</keyword>
<dbReference type="InterPro" id="IPR009057">
    <property type="entry name" value="Homeodomain-like_sf"/>
</dbReference>
<sequence length="542" mass="63306">MTQLLIVDDELHMIEALEQTIPWEKAGVKHIYTASYGDLALELMQSYVIDILITDIRMPGMSGLELIRVVKNRWPRTQCVLLTGYADFEYAKEALNLNAAEYLLKPVDEDQLLKTVSSIVAKQEEQWKWISSMETSQTLMRDHLPLMKHNLLNSLLLGAKYSKSDLRAKCSTYGMMLNLDNSDIFSLLLIRLGEGFYRYAYHDQTLLEYAFLNIAEELFKPDYTLWYCKDANDYYVFLLFPKSDDTENLTLERLANELQYYIDLYLKAHIAIGISKVGEFPEHLEEMYQSCIQLYQSKVNRDEQWLMKAHEFAVVPEQQSIHTLYEPPTLIHLLEASQWDQARDKIQSICTELRTKSTLTQAHLVEAYYYICSTYLYILHKSNLDADEASKLAEKLQKTPKTFVLDEIERWALTILQQLEVGNLNRNDSQTRTGNHLTKKVQLYIQTHLSGDISIMTLANHVYLNPSYLSRVFKHETGESISSYTMRVRMERAAYDLLNTRKKVYEITSELGYQNPQHFIKVFKKYYELTPQEYRESASRMS</sequence>
<evidence type="ECO:0000256" key="1">
    <source>
        <dbReference type="ARBA" id="ARBA00004496"/>
    </source>
</evidence>
<dbReference type="SMART" id="SM00342">
    <property type="entry name" value="HTH_ARAC"/>
    <property type="match status" value="1"/>
</dbReference>
<evidence type="ECO:0000256" key="3">
    <source>
        <dbReference type="ARBA" id="ARBA00022553"/>
    </source>
</evidence>
<dbReference type="PANTHER" id="PTHR42713">
    <property type="entry name" value="HISTIDINE KINASE-RELATED"/>
    <property type="match status" value="1"/>
</dbReference>
<feature type="modified residue" description="4-aspartylphosphate" evidence="8">
    <location>
        <position position="55"/>
    </location>
</feature>
<dbReference type="GO" id="GO:0003700">
    <property type="term" value="F:DNA-binding transcription factor activity"/>
    <property type="evidence" value="ECO:0007669"/>
    <property type="project" value="InterPro"/>
</dbReference>
<evidence type="ECO:0000256" key="5">
    <source>
        <dbReference type="ARBA" id="ARBA00023015"/>
    </source>
</evidence>
<keyword evidence="12" id="KW-1185">Reference proteome</keyword>
<dbReference type="PROSITE" id="PS01124">
    <property type="entry name" value="HTH_ARAC_FAMILY_2"/>
    <property type="match status" value="1"/>
</dbReference>
<dbReference type="InterPro" id="IPR018062">
    <property type="entry name" value="HTH_AraC-typ_CS"/>
</dbReference>
<name>A0A172TK08_9BACL</name>
<evidence type="ECO:0000256" key="7">
    <source>
        <dbReference type="ARBA" id="ARBA00023163"/>
    </source>
</evidence>
<accession>A0A172TK08</accession>
<dbReference type="Gene3D" id="1.10.10.60">
    <property type="entry name" value="Homeodomain-like"/>
    <property type="match status" value="2"/>
</dbReference>
<gene>
    <name evidence="11" type="ORF">SY83_13535</name>
</gene>
<keyword evidence="4" id="KW-0902">Two-component regulatory system</keyword>
<evidence type="ECO:0008006" key="13">
    <source>
        <dbReference type="Google" id="ProtNLM"/>
    </source>
</evidence>
<dbReference type="Pfam" id="PF00072">
    <property type="entry name" value="Response_reg"/>
    <property type="match status" value="1"/>
</dbReference>
<keyword evidence="2" id="KW-0963">Cytoplasm</keyword>
<dbReference type="GO" id="GO:0043565">
    <property type="term" value="F:sequence-specific DNA binding"/>
    <property type="evidence" value="ECO:0007669"/>
    <property type="project" value="InterPro"/>
</dbReference>
<protein>
    <recommendedName>
        <fullName evidence="13">AraC family transcriptional regulator</fullName>
    </recommendedName>
</protein>
<dbReference type="PRINTS" id="PR00032">
    <property type="entry name" value="HTHARAC"/>
</dbReference>
<dbReference type="SMART" id="SM00448">
    <property type="entry name" value="REC"/>
    <property type="match status" value="1"/>
</dbReference>
<reference evidence="11 12" key="1">
    <citation type="submission" date="2015-01" db="EMBL/GenBank/DDBJ databases">
        <title>Paenibacillus swuensis/DY6/whole genome sequencing.</title>
        <authorList>
            <person name="Kim M.K."/>
            <person name="Srinivasan S."/>
            <person name="Lee J.-J."/>
        </authorList>
    </citation>
    <scope>NUCLEOTIDE SEQUENCE [LARGE SCALE GENOMIC DNA]</scope>
    <source>
        <strain evidence="11 12">DY6</strain>
    </source>
</reference>
<dbReference type="InterPro" id="IPR011006">
    <property type="entry name" value="CheY-like_superfamily"/>
</dbReference>
<evidence type="ECO:0000256" key="6">
    <source>
        <dbReference type="ARBA" id="ARBA00023125"/>
    </source>
</evidence>
<organism evidence="11 12">
    <name type="scientific">Paenibacillus swuensis</name>
    <dbReference type="NCBI Taxonomy" id="1178515"/>
    <lineage>
        <taxon>Bacteria</taxon>
        <taxon>Bacillati</taxon>
        <taxon>Bacillota</taxon>
        <taxon>Bacilli</taxon>
        <taxon>Bacillales</taxon>
        <taxon>Paenibacillaceae</taxon>
        <taxon>Paenibacillus</taxon>
    </lineage>
</organism>
<evidence type="ECO:0000313" key="12">
    <source>
        <dbReference type="Proteomes" id="UP000076927"/>
    </source>
</evidence>
<dbReference type="PROSITE" id="PS50110">
    <property type="entry name" value="RESPONSE_REGULATORY"/>
    <property type="match status" value="1"/>
</dbReference>
<dbReference type="RefSeq" id="WP_068607318.1">
    <property type="nucleotide sequence ID" value="NZ_CP011388.1"/>
</dbReference>
<evidence type="ECO:0000256" key="2">
    <source>
        <dbReference type="ARBA" id="ARBA00022490"/>
    </source>
</evidence>
<dbReference type="PANTHER" id="PTHR42713:SF3">
    <property type="entry name" value="TRANSCRIPTIONAL REGULATORY PROTEIN HPTR"/>
    <property type="match status" value="1"/>
</dbReference>
<keyword evidence="6" id="KW-0238">DNA-binding</keyword>
<dbReference type="SUPFAM" id="SSF46689">
    <property type="entry name" value="Homeodomain-like"/>
    <property type="match status" value="2"/>
</dbReference>
<dbReference type="CDD" id="cd17536">
    <property type="entry name" value="REC_YesN-like"/>
    <property type="match status" value="1"/>
</dbReference>
<dbReference type="AlphaFoldDB" id="A0A172TK08"/>
<dbReference type="GO" id="GO:0000160">
    <property type="term" value="P:phosphorelay signal transduction system"/>
    <property type="evidence" value="ECO:0007669"/>
    <property type="project" value="UniProtKB-KW"/>
</dbReference>
<dbReference type="Gene3D" id="3.40.50.2300">
    <property type="match status" value="1"/>
</dbReference>
<dbReference type="InterPro" id="IPR001789">
    <property type="entry name" value="Sig_transdc_resp-reg_receiver"/>
</dbReference>
<dbReference type="InterPro" id="IPR051552">
    <property type="entry name" value="HptR"/>
</dbReference>
<evidence type="ECO:0000256" key="8">
    <source>
        <dbReference type="PROSITE-ProRule" id="PRU00169"/>
    </source>
</evidence>
<keyword evidence="5" id="KW-0805">Transcription regulation</keyword>
<keyword evidence="7" id="KW-0804">Transcription</keyword>
<dbReference type="InterPro" id="IPR018060">
    <property type="entry name" value="HTH_AraC"/>
</dbReference>
<feature type="domain" description="Response regulatory" evidence="10">
    <location>
        <begin position="3"/>
        <end position="120"/>
    </location>
</feature>
<dbReference type="EMBL" id="CP011388">
    <property type="protein sequence ID" value="ANE47113.1"/>
    <property type="molecule type" value="Genomic_DNA"/>
</dbReference>
<comment type="subcellular location">
    <subcellularLocation>
        <location evidence="1">Cytoplasm</location>
    </subcellularLocation>
</comment>
<dbReference type="STRING" id="1178515.SY83_13535"/>